<dbReference type="AlphaFoldDB" id="A0A759KBQ0"/>
<gene>
    <name evidence="1" type="ORF">G8W59_004204</name>
</gene>
<organism evidence="1">
    <name type="scientific">Salmonella enterica</name>
    <name type="common">Salmonella choleraesuis</name>
    <dbReference type="NCBI Taxonomy" id="28901"/>
    <lineage>
        <taxon>Bacteria</taxon>
        <taxon>Pseudomonadati</taxon>
        <taxon>Pseudomonadota</taxon>
        <taxon>Gammaproteobacteria</taxon>
        <taxon>Enterobacterales</taxon>
        <taxon>Enterobacteriaceae</taxon>
        <taxon>Salmonella</taxon>
    </lineage>
</organism>
<proteinExistence type="predicted"/>
<protein>
    <submittedName>
        <fullName evidence="1">Uncharacterized protein</fullName>
    </submittedName>
</protein>
<evidence type="ECO:0000313" key="1">
    <source>
        <dbReference type="EMBL" id="HAG1892141.1"/>
    </source>
</evidence>
<sequence length="68" mass="7744">MSIINLVNVRRVMGLHISDSEMKNIATKHQNGNISNVDKILKADIKRVLNTINNTNKPKCHQMAKFLM</sequence>
<reference evidence="1" key="2">
    <citation type="submission" date="2020-02" db="EMBL/GenBank/DDBJ databases">
        <authorList>
            <consortium name="NCBI Pathogen Detection Project"/>
        </authorList>
    </citation>
    <scope>NUCLEOTIDE SEQUENCE</scope>
    <source>
        <strain evidence="1">MA.CK_94/00000542</strain>
    </source>
</reference>
<name>A0A759KBQ0_SALER</name>
<reference evidence="1" key="1">
    <citation type="journal article" date="2018" name="Genome Biol.">
        <title>SKESA: strategic k-mer extension for scrupulous assemblies.</title>
        <authorList>
            <person name="Souvorov A."/>
            <person name="Agarwala R."/>
            <person name="Lipman D.J."/>
        </authorList>
    </citation>
    <scope>NUCLEOTIDE SEQUENCE</scope>
    <source>
        <strain evidence="1">MA.CK_94/00000542</strain>
    </source>
</reference>
<dbReference type="EMBL" id="DAAXOJ010000008">
    <property type="protein sequence ID" value="HAG1892141.1"/>
    <property type="molecule type" value="Genomic_DNA"/>
</dbReference>
<accession>A0A759KBQ0</accession>
<comment type="caution">
    <text evidence="1">The sequence shown here is derived from an EMBL/GenBank/DDBJ whole genome shotgun (WGS) entry which is preliminary data.</text>
</comment>